<dbReference type="EMBL" id="JABMCB010000201">
    <property type="protein sequence ID" value="NUU78827.1"/>
    <property type="molecule type" value="Genomic_DNA"/>
</dbReference>
<keyword evidence="3" id="KW-1185">Reference proteome</keyword>
<name>A0A7Y6C1E0_9BACL</name>
<organism evidence="2 3">
    <name type="scientific">Paenibacillus xylanilyticus</name>
    <dbReference type="NCBI Taxonomy" id="248903"/>
    <lineage>
        <taxon>Bacteria</taxon>
        <taxon>Bacillati</taxon>
        <taxon>Bacillota</taxon>
        <taxon>Bacilli</taxon>
        <taxon>Bacillales</taxon>
        <taxon>Paenibacillaceae</taxon>
        <taxon>Paenibacillus</taxon>
    </lineage>
</organism>
<gene>
    <name evidence="2" type="ORF">HP552_26815</name>
</gene>
<evidence type="ECO:0000313" key="3">
    <source>
        <dbReference type="Proteomes" id="UP000526125"/>
    </source>
</evidence>
<reference evidence="2 3" key="1">
    <citation type="submission" date="2020-05" db="EMBL/GenBank/DDBJ databases">
        <title>Genome Sequencing of Type Strains.</title>
        <authorList>
            <person name="Lemaire J.F."/>
            <person name="Inderbitzin P."/>
            <person name="Gregorio O.A."/>
            <person name="Collins S.B."/>
            <person name="Wespe N."/>
            <person name="Knight-Connoni V."/>
        </authorList>
    </citation>
    <scope>NUCLEOTIDE SEQUENCE [LARGE SCALE GENOMIC DNA]</scope>
    <source>
        <strain evidence="2 3">LMG 21957</strain>
    </source>
</reference>
<dbReference type="Proteomes" id="UP000526125">
    <property type="component" value="Unassembled WGS sequence"/>
</dbReference>
<keyword evidence="1" id="KW-1133">Transmembrane helix</keyword>
<dbReference type="RefSeq" id="WP_175398388.1">
    <property type="nucleotide sequence ID" value="NZ_JABMCB010000201.1"/>
</dbReference>
<feature type="transmembrane region" description="Helical" evidence="1">
    <location>
        <begin position="7"/>
        <end position="27"/>
    </location>
</feature>
<evidence type="ECO:0000256" key="1">
    <source>
        <dbReference type="SAM" id="Phobius"/>
    </source>
</evidence>
<protein>
    <submittedName>
        <fullName evidence="2">Uncharacterized protein</fullName>
    </submittedName>
</protein>
<evidence type="ECO:0000313" key="2">
    <source>
        <dbReference type="EMBL" id="NUU78827.1"/>
    </source>
</evidence>
<keyword evidence="1" id="KW-0812">Transmembrane</keyword>
<keyword evidence="1" id="KW-0472">Membrane</keyword>
<accession>A0A7Y6C1E0</accession>
<comment type="caution">
    <text evidence="2">The sequence shown here is derived from an EMBL/GenBank/DDBJ whole genome shotgun (WGS) entry which is preliminary data.</text>
</comment>
<sequence>MRLQRNISIIINVSLTLCLIILTVFSIHQYKLQTLYKDYLSQNLSHDIISLAQAIQTNNKIYEQILQTNPTSNSYHNGLNVLYNNYRSIGPIADTYSLMYNQFQGFKESNSLNIKNFSSSALEQMNYLQELVNSDAPIDSKTKVALEKYYSLNSEWLKIIEQSELLIVKENGEISFRNGNNLTINELNWANLFKDLEAQTSVFLKKYDTGNI</sequence>
<dbReference type="AlphaFoldDB" id="A0A7Y6C1E0"/>
<proteinExistence type="predicted"/>